<dbReference type="Proteomes" id="UP000740557">
    <property type="component" value="Unassembled WGS sequence"/>
</dbReference>
<dbReference type="AlphaFoldDB" id="A0A955EDD2"/>
<accession>A0A955EDD2</accession>
<organism evidence="1 2">
    <name type="scientific">candidate division WWE3 bacterium</name>
    <dbReference type="NCBI Taxonomy" id="2053526"/>
    <lineage>
        <taxon>Bacteria</taxon>
        <taxon>Katanobacteria</taxon>
    </lineage>
</organism>
<proteinExistence type="predicted"/>
<gene>
    <name evidence="1" type="ORF">KC980_04030</name>
</gene>
<protein>
    <recommendedName>
        <fullName evidence="3">CpXC domain-containing protein</fullName>
    </recommendedName>
</protein>
<evidence type="ECO:0000313" key="2">
    <source>
        <dbReference type="Proteomes" id="UP000740557"/>
    </source>
</evidence>
<evidence type="ECO:0000313" key="1">
    <source>
        <dbReference type="EMBL" id="MCA9308655.1"/>
    </source>
</evidence>
<dbReference type="EMBL" id="JAGQNX010000129">
    <property type="protein sequence ID" value="MCA9308655.1"/>
    <property type="molecule type" value="Genomic_DNA"/>
</dbReference>
<sequence length="115" mass="13202">MMVDKQFIAEHLSKVRCQNCRMSMEHAELTVLTDLPTGMLAQAKCINCETESMLTITLTESGISPIYTDLTVEEIKNNSKFTTVTIDDVLEVHKILKKKPLWKLLQQKETFLEKK</sequence>
<evidence type="ECO:0008006" key="3">
    <source>
        <dbReference type="Google" id="ProtNLM"/>
    </source>
</evidence>
<reference evidence="1" key="1">
    <citation type="submission" date="2020-04" db="EMBL/GenBank/DDBJ databases">
        <authorList>
            <person name="Zhang T."/>
        </authorList>
    </citation>
    <scope>NUCLEOTIDE SEQUENCE</scope>
    <source>
        <strain evidence="1">HKST-UBA79</strain>
    </source>
</reference>
<name>A0A955EDD2_UNCKA</name>
<reference evidence="1" key="2">
    <citation type="journal article" date="2021" name="Microbiome">
        <title>Successional dynamics and alternative stable states in a saline activated sludge microbial community over 9 years.</title>
        <authorList>
            <person name="Wang Y."/>
            <person name="Ye J."/>
            <person name="Ju F."/>
            <person name="Liu L."/>
            <person name="Boyd J.A."/>
            <person name="Deng Y."/>
            <person name="Parks D.H."/>
            <person name="Jiang X."/>
            <person name="Yin X."/>
            <person name="Woodcroft B.J."/>
            <person name="Tyson G.W."/>
            <person name="Hugenholtz P."/>
            <person name="Polz M.F."/>
            <person name="Zhang T."/>
        </authorList>
    </citation>
    <scope>NUCLEOTIDE SEQUENCE</scope>
    <source>
        <strain evidence="1">HKST-UBA79</strain>
    </source>
</reference>
<comment type="caution">
    <text evidence="1">The sequence shown here is derived from an EMBL/GenBank/DDBJ whole genome shotgun (WGS) entry which is preliminary data.</text>
</comment>